<name>A0A2H6MW64_9SAUR</name>
<proteinExistence type="predicted"/>
<sequence>MVWANGTIGKDIYKVEIMPNIWADHNLVKIVWKGQRKRKMRWILNLQILKEKEYKQRIKNELETFLKINLKEYTNLQNLWDTTKAYMRGISIAYTIRKNKTEQKQQN</sequence>
<accession>A0A2H6MW64</accession>
<reference evidence="1" key="1">
    <citation type="submission" date="2017-07" db="EMBL/GenBank/DDBJ databases">
        <authorList>
            <person name="Mikheyev A."/>
            <person name="Grau M."/>
        </authorList>
    </citation>
    <scope>NUCLEOTIDE SEQUENCE</scope>
    <source>
        <tissue evidence="1">Venom_gland</tissue>
    </source>
</reference>
<dbReference type="EMBL" id="IACI01012627">
    <property type="protein sequence ID" value="LAA19028.1"/>
    <property type="molecule type" value="Transcribed_RNA"/>
</dbReference>
<dbReference type="AlphaFoldDB" id="A0A2H6MW64"/>
<organism evidence="1">
    <name type="scientific">Micrurus carvalhoi</name>
    <dbReference type="NCBI Taxonomy" id="3147026"/>
    <lineage>
        <taxon>Eukaryota</taxon>
        <taxon>Metazoa</taxon>
        <taxon>Chordata</taxon>
        <taxon>Craniata</taxon>
        <taxon>Vertebrata</taxon>
        <taxon>Euteleostomi</taxon>
        <taxon>Lepidosauria</taxon>
        <taxon>Squamata</taxon>
        <taxon>Bifurcata</taxon>
        <taxon>Unidentata</taxon>
        <taxon>Episquamata</taxon>
        <taxon>Toxicofera</taxon>
        <taxon>Serpentes</taxon>
        <taxon>Colubroidea</taxon>
        <taxon>Elapidae</taxon>
        <taxon>Elapinae</taxon>
        <taxon>Micrurus</taxon>
    </lineage>
</organism>
<protein>
    <submittedName>
        <fullName evidence="1">Uncharacterized protein</fullName>
    </submittedName>
</protein>
<reference evidence="1" key="2">
    <citation type="submission" date="2017-12" db="EMBL/GenBank/DDBJ databases">
        <title>Coralsnake Venomics: Analyses of Venom Gland Transcriptomes and Proteomes of Six Brazilian Taxa.</title>
        <authorList>
            <person name="Aird S.D."/>
            <person name="Jorge da Silva N."/>
            <person name="Qiu L."/>
            <person name="Villar-Briones A."/>
            <person name="Aparecida-Saddi V."/>
            <person name="Campos-Telles M.P."/>
            <person name="Grau M."/>
            <person name="Mikheyev A.S."/>
        </authorList>
    </citation>
    <scope>NUCLEOTIDE SEQUENCE</scope>
    <source>
        <tissue evidence="1">Venom_gland</tissue>
    </source>
</reference>
<evidence type="ECO:0000313" key="1">
    <source>
        <dbReference type="EMBL" id="LAA19028.1"/>
    </source>
</evidence>